<evidence type="ECO:0000256" key="12">
    <source>
        <dbReference type="ARBA" id="ARBA00024326"/>
    </source>
</evidence>
<evidence type="ECO:0000256" key="4">
    <source>
        <dbReference type="ARBA" id="ARBA00022516"/>
    </source>
</evidence>
<keyword evidence="9" id="KW-0456">Lyase</keyword>
<sequence length="273" mass="30000">MKKLHRTRPFLRAYGLLPHRLLGAATRTLMRASRPRWAVRAAIRWWIRRGGIDVSQCAEQSWPTLEAFFLRRLRAGARPLGAGFVSPADGLVVGTGPIEQGTILQVKGSPLRLGRVLAARPEEVAALAGGRYVTIFLTPDGYHRLHMPCDAEVAEVRWIGGRSFPQNVDALRVIPRIYERNERAALRCVAGSGAVFWLVLVGASLIGGIELAGLQRAAWARPRGFAWGRRFKKGDELGWFRFGSTVVIAAPKDMLEGTCDFAGAAVRVGQRLG</sequence>
<reference evidence="15" key="1">
    <citation type="submission" date="2016-10" db="EMBL/GenBank/DDBJ databases">
        <authorList>
            <person name="Varghese N."/>
            <person name="Submissions S."/>
        </authorList>
    </citation>
    <scope>NUCLEOTIDE SEQUENCE [LARGE SCALE GENOMIC DNA]</scope>
    <source>
        <strain evidence="15">ATCC 25963</strain>
    </source>
</reference>
<comment type="cofactor">
    <cofactor evidence="1">
        <name>pyruvate</name>
        <dbReference type="ChEBI" id="CHEBI:15361"/>
    </cofactor>
</comment>
<keyword evidence="11" id="KW-0670">Pyruvate</keyword>
<protein>
    <recommendedName>
        <fullName evidence="3">phosphatidylserine decarboxylase</fullName>
        <ecNumber evidence="3">4.1.1.65</ecNumber>
    </recommendedName>
</protein>
<keyword evidence="13" id="KW-0812">Transmembrane</keyword>
<evidence type="ECO:0000256" key="5">
    <source>
        <dbReference type="ARBA" id="ARBA00022793"/>
    </source>
</evidence>
<evidence type="ECO:0000256" key="1">
    <source>
        <dbReference type="ARBA" id="ARBA00001928"/>
    </source>
</evidence>
<dbReference type="OrthoDB" id="9802030at2"/>
<dbReference type="InterPro" id="IPR003817">
    <property type="entry name" value="PS_Dcarbxylase"/>
</dbReference>
<dbReference type="STRING" id="54.SAMN02745121_03017"/>
<evidence type="ECO:0000256" key="7">
    <source>
        <dbReference type="ARBA" id="ARBA00023145"/>
    </source>
</evidence>
<keyword evidence="7" id="KW-0865">Zymogen</keyword>
<accession>A0A1I1XV18</accession>
<evidence type="ECO:0000256" key="9">
    <source>
        <dbReference type="ARBA" id="ARBA00023239"/>
    </source>
</evidence>
<evidence type="ECO:0000256" key="13">
    <source>
        <dbReference type="SAM" id="Phobius"/>
    </source>
</evidence>
<dbReference type="PANTHER" id="PTHR10067">
    <property type="entry name" value="PHOSPHATIDYLSERINE DECARBOXYLASE"/>
    <property type="match status" value="1"/>
</dbReference>
<dbReference type="UniPathway" id="UPA00558"/>
<dbReference type="EC" id="4.1.1.65" evidence="3"/>
<dbReference type="InterPro" id="IPR033177">
    <property type="entry name" value="PSD-B"/>
</dbReference>
<dbReference type="EMBL" id="FOMX01000008">
    <property type="protein sequence ID" value="SFE09743.1"/>
    <property type="molecule type" value="Genomic_DNA"/>
</dbReference>
<evidence type="ECO:0000256" key="2">
    <source>
        <dbReference type="ARBA" id="ARBA00005189"/>
    </source>
</evidence>
<evidence type="ECO:0000313" key="15">
    <source>
        <dbReference type="Proteomes" id="UP000199400"/>
    </source>
</evidence>
<dbReference type="Proteomes" id="UP000199400">
    <property type="component" value="Unassembled WGS sequence"/>
</dbReference>
<name>A0A1I1XV18_9BACT</name>
<proteinExistence type="predicted"/>
<evidence type="ECO:0000256" key="3">
    <source>
        <dbReference type="ARBA" id="ARBA00012243"/>
    </source>
</evidence>
<evidence type="ECO:0000313" key="14">
    <source>
        <dbReference type="EMBL" id="SFE09743.1"/>
    </source>
</evidence>
<dbReference type="AlphaFoldDB" id="A0A1I1XV18"/>
<gene>
    <name evidence="14" type="ORF">SAMN02745121_03017</name>
</gene>
<evidence type="ECO:0000256" key="10">
    <source>
        <dbReference type="ARBA" id="ARBA00023264"/>
    </source>
</evidence>
<keyword evidence="15" id="KW-1185">Reference proteome</keyword>
<keyword evidence="5" id="KW-0210">Decarboxylase</keyword>
<organism evidence="14 15">
    <name type="scientific">Nannocystis exedens</name>
    <dbReference type="NCBI Taxonomy" id="54"/>
    <lineage>
        <taxon>Bacteria</taxon>
        <taxon>Pseudomonadati</taxon>
        <taxon>Myxococcota</taxon>
        <taxon>Polyangia</taxon>
        <taxon>Nannocystales</taxon>
        <taxon>Nannocystaceae</taxon>
        <taxon>Nannocystis</taxon>
    </lineage>
</organism>
<dbReference type="PANTHER" id="PTHR10067:SF6">
    <property type="entry name" value="PHOSPHATIDYLSERINE DECARBOXYLASE PROENZYME, MITOCHONDRIAL"/>
    <property type="match status" value="1"/>
</dbReference>
<evidence type="ECO:0000256" key="8">
    <source>
        <dbReference type="ARBA" id="ARBA00023209"/>
    </source>
</evidence>
<dbReference type="Pfam" id="PF02666">
    <property type="entry name" value="PS_Dcarbxylase"/>
    <property type="match status" value="1"/>
</dbReference>
<keyword evidence="4" id="KW-0444">Lipid biosynthesis</keyword>
<keyword evidence="13" id="KW-0472">Membrane</keyword>
<keyword evidence="8" id="KW-0594">Phospholipid biosynthesis</keyword>
<comment type="pathway">
    <text evidence="2">Lipid metabolism.</text>
</comment>
<feature type="transmembrane region" description="Helical" evidence="13">
    <location>
        <begin position="184"/>
        <end position="206"/>
    </location>
</feature>
<dbReference type="RefSeq" id="WP_096331134.1">
    <property type="nucleotide sequence ID" value="NZ_FOMX01000008.1"/>
</dbReference>
<dbReference type="GO" id="GO:0004609">
    <property type="term" value="F:phosphatidylserine decarboxylase activity"/>
    <property type="evidence" value="ECO:0007669"/>
    <property type="project" value="UniProtKB-EC"/>
</dbReference>
<keyword evidence="6" id="KW-0443">Lipid metabolism</keyword>
<keyword evidence="10" id="KW-1208">Phospholipid metabolism</keyword>
<keyword evidence="13" id="KW-1133">Transmembrane helix</keyword>
<evidence type="ECO:0000256" key="6">
    <source>
        <dbReference type="ARBA" id="ARBA00023098"/>
    </source>
</evidence>
<dbReference type="NCBIfam" id="TIGR00163">
    <property type="entry name" value="PS_decarb"/>
    <property type="match status" value="1"/>
</dbReference>
<evidence type="ECO:0000256" key="11">
    <source>
        <dbReference type="ARBA" id="ARBA00023317"/>
    </source>
</evidence>
<dbReference type="GO" id="GO:0006646">
    <property type="term" value="P:phosphatidylethanolamine biosynthetic process"/>
    <property type="evidence" value="ECO:0007669"/>
    <property type="project" value="UniProtKB-UniPathway"/>
</dbReference>
<comment type="pathway">
    <text evidence="12">Phospholipid metabolism; phosphatidylethanolamine biosynthesis.</text>
</comment>